<keyword evidence="6" id="KW-1185">Reference proteome</keyword>
<dbReference type="NCBIfam" id="NF041496">
    <property type="entry name" value="MobQ"/>
    <property type="match status" value="1"/>
</dbReference>
<organism evidence="5 6">
    <name type="scientific">Zhenpiania hominis</name>
    <dbReference type="NCBI Taxonomy" id="2763644"/>
    <lineage>
        <taxon>Bacteria</taxon>
        <taxon>Bacillati</taxon>
        <taxon>Bacillota</taxon>
        <taxon>Clostridia</taxon>
        <taxon>Peptostreptococcales</taxon>
        <taxon>Anaerovoracaceae</taxon>
        <taxon>Zhenpiania</taxon>
    </lineage>
</organism>
<protein>
    <submittedName>
        <fullName evidence="5">MobA/MobL family protein</fullName>
    </submittedName>
</protein>
<dbReference type="InterPro" id="IPR005053">
    <property type="entry name" value="MobA_MobL"/>
</dbReference>
<dbReference type="Gene3D" id="3.30.930.30">
    <property type="match status" value="1"/>
</dbReference>
<sequence length="501" mass="57862">MAIYHCSIKIISRGKGKSAVAAAAYRSGETLTNHYDGVTHDFTRKGGIVHTEILLPPHAPPDFADRSILWNSVEKIEKAKNSQLAREIEIALPVELDREQQIQLIREYVKENFVSVGMCADFAIHDKQDGNPHAHIMLTMRPLEQSGEWGAKSKKEYLLDKDGQRIKLKNGTFKSRKVDTVDWNSQEKAEVWRQAWADIANRYLAAQDRPERIDHRSYKRQGIEQIPTVHMGVAATQMERRGIVTEKGEHNREIREQNRLLKEVKRRIAALTAWIKEKASQAKENQSVNPFPSAPIPSERSEQPPTLLELLNRAYTEAAKPQSRYGKIQDLKLYAKAFQFLQSRNITTLVQLQEVVSDMKKRYWNTNGEIKQTEKLLHERKELISQAEKYLEHRPTYKAYMQTKPKKQEDFFESNRAALILYQSAERYLKEHLGKDNVLKPKAWKAEVADLTQKKSRLYGSLQTLKAEVQEAEAVKKCVEQAVQPEQTRAKTQNKRRDMEL</sequence>
<comment type="similarity">
    <text evidence="1">Belongs to the MobA/MobL family.</text>
</comment>
<evidence type="ECO:0000259" key="4">
    <source>
        <dbReference type="Pfam" id="PF03389"/>
    </source>
</evidence>
<keyword evidence="2" id="KW-0184">Conjugation</keyword>
<evidence type="ECO:0000313" key="6">
    <source>
        <dbReference type="Proteomes" id="UP000602647"/>
    </source>
</evidence>
<feature type="region of interest" description="Disordered" evidence="3">
    <location>
        <begin position="482"/>
        <end position="501"/>
    </location>
</feature>
<dbReference type="Pfam" id="PF03389">
    <property type="entry name" value="MobA_MobL"/>
    <property type="match status" value="1"/>
</dbReference>
<evidence type="ECO:0000256" key="1">
    <source>
        <dbReference type="ARBA" id="ARBA00010873"/>
    </source>
</evidence>
<evidence type="ECO:0000313" key="5">
    <source>
        <dbReference type="EMBL" id="MBC6678459.1"/>
    </source>
</evidence>
<dbReference type="RefSeq" id="WP_187301642.1">
    <property type="nucleotide sequence ID" value="NZ_JACRYT010000001.1"/>
</dbReference>
<reference evidence="5" key="1">
    <citation type="submission" date="2020-08" db="EMBL/GenBank/DDBJ databases">
        <title>Genome public.</title>
        <authorList>
            <person name="Liu C."/>
            <person name="Sun Q."/>
        </authorList>
    </citation>
    <scope>NUCLEOTIDE SEQUENCE</scope>
    <source>
        <strain evidence="5">BX12</strain>
    </source>
</reference>
<comment type="caution">
    <text evidence="5">The sequence shown here is derived from an EMBL/GenBank/DDBJ whole genome shotgun (WGS) entry which is preliminary data.</text>
</comment>
<dbReference type="Proteomes" id="UP000602647">
    <property type="component" value="Unassembled WGS sequence"/>
</dbReference>
<feature type="domain" description="MobA/MobL protein" evidence="4">
    <location>
        <begin position="17"/>
        <end position="241"/>
    </location>
</feature>
<accession>A0A923NHD8</accession>
<dbReference type="EMBL" id="JACRYT010000001">
    <property type="protein sequence ID" value="MBC6678459.1"/>
    <property type="molecule type" value="Genomic_DNA"/>
</dbReference>
<evidence type="ECO:0000256" key="2">
    <source>
        <dbReference type="ARBA" id="ARBA00022971"/>
    </source>
</evidence>
<proteinExistence type="inferred from homology"/>
<gene>
    <name evidence="5" type="ORF">H9L42_01255</name>
</gene>
<evidence type="ECO:0000256" key="3">
    <source>
        <dbReference type="SAM" id="MobiDB-lite"/>
    </source>
</evidence>
<dbReference type="AlphaFoldDB" id="A0A923NHD8"/>
<name>A0A923NHD8_9FIRM</name>